<protein>
    <recommendedName>
        <fullName evidence="1">Carbohydrate kinase FGGY N-terminal domain-containing protein</fullName>
    </recommendedName>
</protein>
<gene>
    <name evidence="2" type="ORF">S01H4_38386</name>
</gene>
<dbReference type="AlphaFoldDB" id="X1DA86"/>
<dbReference type="Gene3D" id="3.30.420.40">
    <property type="match status" value="1"/>
</dbReference>
<dbReference type="SUPFAM" id="SSF53067">
    <property type="entry name" value="Actin-like ATPase domain"/>
    <property type="match status" value="1"/>
</dbReference>
<comment type="caution">
    <text evidence="2">The sequence shown here is derived from an EMBL/GenBank/DDBJ whole genome shotgun (WGS) entry which is preliminary data.</text>
</comment>
<reference evidence="2" key="1">
    <citation type="journal article" date="2014" name="Front. Microbiol.">
        <title>High frequency of phylogenetically diverse reductive dehalogenase-homologous genes in deep subseafloor sedimentary metagenomes.</title>
        <authorList>
            <person name="Kawai M."/>
            <person name="Futagami T."/>
            <person name="Toyoda A."/>
            <person name="Takaki Y."/>
            <person name="Nishi S."/>
            <person name="Hori S."/>
            <person name="Arai W."/>
            <person name="Tsubouchi T."/>
            <person name="Morono Y."/>
            <person name="Uchiyama I."/>
            <person name="Ito T."/>
            <person name="Fujiyama A."/>
            <person name="Inagaki F."/>
            <person name="Takami H."/>
        </authorList>
    </citation>
    <scope>NUCLEOTIDE SEQUENCE</scope>
    <source>
        <strain evidence="2">Expedition CK06-06</strain>
    </source>
</reference>
<dbReference type="GO" id="GO:0016301">
    <property type="term" value="F:kinase activity"/>
    <property type="evidence" value="ECO:0007669"/>
    <property type="project" value="InterPro"/>
</dbReference>
<feature type="domain" description="Carbohydrate kinase FGGY N-terminal" evidence="1">
    <location>
        <begin position="11"/>
        <end position="87"/>
    </location>
</feature>
<dbReference type="GO" id="GO:0005975">
    <property type="term" value="P:carbohydrate metabolic process"/>
    <property type="evidence" value="ECO:0007669"/>
    <property type="project" value="InterPro"/>
</dbReference>
<dbReference type="EMBL" id="BART01020699">
    <property type="protein sequence ID" value="GAH05210.1"/>
    <property type="molecule type" value="Genomic_DNA"/>
</dbReference>
<organism evidence="2">
    <name type="scientific">marine sediment metagenome</name>
    <dbReference type="NCBI Taxonomy" id="412755"/>
    <lineage>
        <taxon>unclassified sequences</taxon>
        <taxon>metagenomes</taxon>
        <taxon>ecological metagenomes</taxon>
    </lineage>
</organism>
<evidence type="ECO:0000313" key="2">
    <source>
        <dbReference type="EMBL" id="GAH05210.1"/>
    </source>
</evidence>
<dbReference type="Pfam" id="PF00370">
    <property type="entry name" value="FGGY_N"/>
    <property type="match status" value="1"/>
</dbReference>
<dbReference type="InterPro" id="IPR018484">
    <property type="entry name" value="FGGY_N"/>
</dbReference>
<evidence type="ECO:0000259" key="1">
    <source>
        <dbReference type="Pfam" id="PF00370"/>
    </source>
</evidence>
<name>X1DA86_9ZZZZ</name>
<sequence>MVKPMSDRLFAVFDIGTTGTRSVLVDEEGREVSKAYEEYPQKPKEVKTHEQIADTYWRTSANTMQRAIAGCKHGAEAIVGVIVTTTRDRDQYCEPEMTLAAHTEKNAYRL</sequence>
<proteinExistence type="predicted"/>
<dbReference type="InterPro" id="IPR043129">
    <property type="entry name" value="ATPase_NBD"/>
</dbReference>
<accession>X1DA86</accession>